<protein>
    <recommendedName>
        <fullName evidence="3">SAM domain-containing protein</fullName>
    </recommendedName>
</protein>
<feature type="compositionally biased region" description="Low complexity" evidence="1">
    <location>
        <begin position="753"/>
        <end position="766"/>
    </location>
</feature>
<organism evidence="4 5">
    <name type="scientific">Bodo saltans</name>
    <name type="common">Flagellated protozoan</name>
    <dbReference type="NCBI Taxonomy" id="75058"/>
    <lineage>
        <taxon>Eukaryota</taxon>
        <taxon>Discoba</taxon>
        <taxon>Euglenozoa</taxon>
        <taxon>Kinetoplastea</taxon>
        <taxon>Metakinetoplastina</taxon>
        <taxon>Eubodonida</taxon>
        <taxon>Bodonidae</taxon>
        <taxon>Bodo</taxon>
    </lineage>
</organism>
<dbReference type="InterPro" id="IPR001660">
    <property type="entry name" value="SAM"/>
</dbReference>
<dbReference type="VEuPathDB" id="TriTrypDB:BSAL_35215"/>
<proteinExistence type="predicted"/>
<feature type="compositionally biased region" description="Low complexity" evidence="1">
    <location>
        <begin position="683"/>
        <end position="692"/>
    </location>
</feature>
<evidence type="ECO:0000313" key="5">
    <source>
        <dbReference type="Proteomes" id="UP000051952"/>
    </source>
</evidence>
<dbReference type="AlphaFoldDB" id="A0A0S4JRM0"/>
<keyword evidence="2" id="KW-0732">Signal</keyword>
<evidence type="ECO:0000259" key="3">
    <source>
        <dbReference type="PROSITE" id="PS50105"/>
    </source>
</evidence>
<feature type="chain" id="PRO_5006622679" description="SAM domain-containing protein" evidence="2">
    <location>
        <begin position="23"/>
        <end position="815"/>
    </location>
</feature>
<dbReference type="Pfam" id="PF00536">
    <property type="entry name" value="SAM_1"/>
    <property type="match status" value="1"/>
</dbReference>
<dbReference type="PROSITE" id="PS50105">
    <property type="entry name" value="SAM_DOMAIN"/>
    <property type="match status" value="1"/>
</dbReference>
<feature type="region of interest" description="Disordered" evidence="1">
    <location>
        <begin position="677"/>
        <end position="766"/>
    </location>
</feature>
<sequence length="815" mass="90817">MGFLTITTFFPFFFFLSTRIQSGGKVLPRSIMPPAVASPLNGSAATGSSGLLNTAAASDPRDLAIFFEVLKLEHYVDAFVEHGFTMDNLHLVTESDLDKLRITNKRDKACLLGAVKMVHDENTSMSPVDRAERRRARAAKVRSFVRTVGPQERKAAAKKRQLQTAIEEGRPTGAAAAGGGVVMHVSEDGEVVMDVAGGTEPEPVGFTATVSTANEHARQATIFLNHHRADRPWPKAGSKLSQCLHLSGAAPVSYDPLYSIQLDGEKEVVRPPHKTNQGFSAKFCHTCADFVSEAMQGAWQYQVIEQILLGEGLYEDVAVWKPFNQTESMKIEYAHKRRQPSVKIGKAIVDFDVNLWGTKPIRRVDTDAVPFPTLKRKDLAPVPQKNVEPQEAMLLNIQELQRELVSETEERRSRLFLEQLEQKELVQVLAEIAAMMDAYHYSQRLALEEEETAARAKWEIDDYEKALDKIFEWEEQSVRDVALRKWERESERVMRGQYALLEDMETIARSDVEAEEAAFRANLDKLMALFNQQVREFQDAKRRKELRSRRNQDGKPRCPVCRKFDCDFFCHPWKGQWKHNGGALELDLAPNRPTKTGRGAVETLSTLVNRANEKEYDEYLLNRKAARSDRKSQRRLKQYLGDQSSLKLLDAAAQRSHSPPLGGAATAASPLPGHAVQTSEFMSPAGGAPSSSRPTIDRTANRSASAGDVHHTTLLSPIGDDMPPRPGTADPLSSPTQQQPHGVSARLYPPRPQSAQSIRSIRSASASGLHGATSVFHNAVGNTRQITPDSIHQNTKQTRVRVMREVTKPVQRAIF</sequence>
<dbReference type="Proteomes" id="UP000051952">
    <property type="component" value="Unassembled WGS sequence"/>
</dbReference>
<reference evidence="5" key="1">
    <citation type="submission" date="2015-09" db="EMBL/GenBank/DDBJ databases">
        <authorList>
            <consortium name="Pathogen Informatics"/>
        </authorList>
    </citation>
    <scope>NUCLEOTIDE SEQUENCE [LARGE SCALE GENOMIC DNA]</scope>
    <source>
        <strain evidence="5">Lake Konstanz</strain>
    </source>
</reference>
<feature type="signal peptide" evidence="2">
    <location>
        <begin position="1"/>
        <end position="22"/>
    </location>
</feature>
<evidence type="ECO:0000313" key="4">
    <source>
        <dbReference type="EMBL" id="CUG92032.1"/>
    </source>
</evidence>
<evidence type="ECO:0000256" key="1">
    <source>
        <dbReference type="SAM" id="MobiDB-lite"/>
    </source>
</evidence>
<dbReference type="EMBL" id="CYKH01001994">
    <property type="protein sequence ID" value="CUG92032.1"/>
    <property type="molecule type" value="Genomic_DNA"/>
</dbReference>
<feature type="compositionally biased region" description="Polar residues" evidence="1">
    <location>
        <begin position="731"/>
        <end position="741"/>
    </location>
</feature>
<keyword evidence="5" id="KW-1185">Reference proteome</keyword>
<dbReference type="InterPro" id="IPR013761">
    <property type="entry name" value="SAM/pointed_sf"/>
</dbReference>
<evidence type="ECO:0000256" key="2">
    <source>
        <dbReference type="SAM" id="SignalP"/>
    </source>
</evidence>
<gene>
    <name evidence="4" type="ORF">BSAL_35215</name>
</gene>
<feature type="domain" description="SAM" evidence="3">
    <location>
        <begin position="58"/>
        <end position="121"/>
    </location>
</feature>
<accession>A0A0S4JRM0</accession>
<name>A0A0S4JRM0_BODSA</name>
<feature type="region of interest" description="Disordered" evidence="1">
    <location>
        <begin position="652"/>
        <end position="671"/>
    </location>
</feature>
<dbReference type="SMART" id="SM00454">
    <property type="entry name" value="SAM"/>
    <property type="match status" value="1"/>
</dbReference>
<dbReference type="SUPFAM" id="SSF47769">
    <property type="entry name" value="SAM/Pointed domain"/>
    <property type="match status" value="1"/>
</dbReference>
<dbReference type="Gene3D" id="1.10.150.50">
    <property type="entry name" value="Transcription Factor, Ets-1"/>
    <property type="match status" value="1"/>
</dbReference>